<feature type="transmembrane region" description="Helical" evidence="11">
    <location>
        <begin position="190"/>
        <end position="210"/>
    </location>
</feature>
<feature type="transmembrane region" description="Helical" evidence="11">
    <location>
        <begin position="44"/>
        <end position="66"/>
    </location>
</feature>
<dbReference type="InterPro" id="IPR000390">
    <property type="entry name" value="Small_drug/metabolite_transptr"/>
</dbReference>
<keyword evidence="8 11" id="KW-1133">Transmembrane helix</keyword>
<keyword evidence="6 11" id="KW-0812">Transmembrane</keyword>
<evidence type="ECO:0000313" key="14">
    <source>
        <dbReference type="Proteomes" id="UP000292039"/>
    </source>
</evidence>
<dbReference type="SUPFAM" id="SSF103481">
    <property type="entry name" value="Multidrug resistance efflux transporter EmrE"/>
    <property type="match status" value="2"/>
</dbReference>
<dbReference type="Proteomes" id="UP000292039">
    <property type="component" value="Unassembled WGS sequence"/>
</dbReference>
<feature type="transmembrane region" description="Helical" evidence="11">
    <location>
        <begin position="217"/>
        <end position="240"/>
    </location>
</feature>
<evidence type="ECO:0000256" key="2">
    <source>
        <dbReference type="ARBA" id="ARBA00022475"/>
    </source>
</evidence>
<feature type="transmembrane region" description="Helical" evidence="11">
    <location>
        <begin position="161"/>
        <end position="178"/>
    </location>
</feature>
<evidence type="ECO:0000256" key="7">
    <source>
        <dbReference type="ARBA" id="ARBA00022985"/>
    </source>
</evidence>
<evidence type="ECO:0000259" key="12">
    <source>
        <dbReference type="Pfam" id="PF00892"/>
    </source>
</evidence>
<dbReference type="GO" id="GO:0009245">
    <property type="term" value="P:lipid A biosynthetic process"/>
    <property type="evidence" value="ECO:0007669"/>
    <property type="project" value="UniProtKB-KW"/>
</dbReference>
<organism evidence="13 14">
    <name type="scientific">Kerstersia gyiorum</name>
    <dbReference type="NCBI Taxonomy" id="206506"/>
    <lineage>
        <taxon>Bacteria</taxon>
        <taxon>Pseudomonadati</taxon>
        <taxon>Pseudomonadota</taxon>
        <taxon>Betaproteobacteria</taxon>
        <taxon>Burkholderiales</taxon>
        <taxon>Alcaligenaceae</taxon>
        <taxon>Kerstersia</taxon>
    </lineage>
</organism>
<dbReference type="Gene3D" id="1.10.3730.20">
    <property type="match status" value="2"/>
</dbReference>
<comment type="subcellular location">
    <subcellularLocation>
        <location evidence="1">Cell membrane</location>
        <topology evidence="1">Multi-pass membrane protein</topology>
    </subcellularLocation>
</comment>
<keyword evidence="10 11" id="KW-0472">Membrane</keyword>
<feature type="transmembrane region" description="Helical" evidence="11">
    <location>
        <begin position="103"/>
        <end position="124"/>
    </location>
</feature>
<feature type="transmembrane region" description="Helical" evidence="11">
    <location>
        <begin position="15"/>
        <end position="32"/>
    </location>
</feature>
<keyword evidence="7" id="KW-0448">Lipopolysaccharide biosynthesis</keyword>
<evidence type="ECO:0000313" key="13">
    <source>
        <dbReference type="EMBL" id="RZS63841.1"/>
    </source>
</evidence>
<protein>
    <submittedName>
        <fullName evidence="13">EamA-like transporter family protein</fullName>
    </submittedName>
</protein>
<accession>A0A4Q7M8C3</accession>
<reference evidence="13 14" key="1">
    <citation type="submission" date="2019-02" db="EMBL/GenBank/DDBJ databases">
        <title>Genomic Encyclopedia of Type Strains, Phase IV (KMG-IV): sequencing the most valuable type-strain genomes for metagenomic binning, comparative biology and taxonomic classification.</title>
        <authorList>
            <person name="Goeker M."/>
        </authorList>
    </citation>
    <scope>NUCLEOTIDE SEQUENCE [LARGE SCALE GENOMIC DNA]</scope>
    <source>
        <strain evidence="13 14">DSM 16618</strain>
    </source>
</reference>
<evidence type="ECO:0000256" key="3">
    <source>
        <dbReference type="ARBA" id="ARBA00022516"/>
    </source>
</evidence>
<feature type="transmembrane region" description="Helical" evidence="11">
    <location>
        <begin position="277"/>
        <end position="295"/>
    </location>
</feature>
<dbReference type="InterPro" id="IPR000620">
    <property type="entry name" value="EamA_dom"/>
</dbReference>
<feature type="domain" description="EamA" evidence="12">
    <location>
        <begin position="16"/>
        <end position="147"/>
    </location>
</feature>
<feature type="transmembrane region" description="Helical" evidence="11">
    <location>
        <begin position="246"/>
        <end position="270"/>
    </location>
</feature>
<dbReference type="Pfam" id="PF00892">
    <property type="entry name" value="EamA"/>
    <property type="match status" value="2"/>
</dbReference>
<keyword evidence="2" id="KW-1003">Cell membrane</keyword>
<evidence type="ECO:0000256" key="1">
    <source>
        <dbReference type="ARBA" id="ARBA00004651"/>
    </source>
</evidence>
<proteinExistence type="predicted"/>
<dbReference type="PANTHER" id="PTHR30561">
    <property type="entry name" value="SMR FAMILY PROTON-DEPENDENT DRUG EFFLUX TRANSPORTER SUGE"/>
    <property type="match status" value="1"/>
</dbReference>
<keyword evidence="4" id="KW-0997">Cell inner membrane</keyword>
<evidence type="ECO:0000256" key="11">
    <source>
        <dbReference type="SAM" id="Phobius"/>
    </source>
</evidence>
<feature type="transmembrane region" description="Helical" evidence="11">
    <location>
        <begin position="130"/>
        <end position="149"/>
    </location>
</feature>
<comment type="caution">
    <text evidence="13">The sequence shown here is derived from an EMBL/GenBank/DDBJ whole genome shotgun (WGS) entry which is preliminary data.</text>
</comment>
<dbReference type="GO" id="GO:0009103">
    <property type="term" value="P:lipopolysaccharide biosynthetic process"/>
    <property type="evidence" value="ECO:0007669"/>
    <property type="project" value="UniProtKB-KW"/>
</dbReference>
<sequence length="296" mass="31243">MICLTFPDPLMQPDTIAMVLAAAVAHAVWNLASKYKRGNTLLFVWAYSCASTLLWIPVAVGLMVQGQQTMDGQLVVAAAVSAALHIAYSLTLQAGYDRADLGVVYPIARGTGPVLTMLFAILVLGERLNIVALFGALLVVSGALVVTGNPLRSGSRRPLQGMLWGAATGATIASYTIWDSYAVTSLHVAPVSYYAGTLLLQSLTLTPGALRQRQHIPAALCTNAVPILIVAIFSPLAYVLVLNAMLAAPLALVAPLRESSIIIGSLFAYLLFREDHLARRIVGAVVVLIGIAAISL</sequence>
<keyword evidence="3" id="KW-0444">Lipid biosynthesis</keyword>
<dbReference type="AlphaFoldDB" id="A0A4Q7M8C3"/>
<feature type="transmembrane region" description="Helical" evidence="11">
    <location>
        <begin position="72"/>
        <end position="91"/>
    </location>
</feature>
<keyword evidence="9" id="KW-0443">Lipid metabolism</keyword>
<gene>
    <name evidence="13" type="ORF">EV679_3485</name>
</gene>
<dbReference type="GO" id="GO:0022857">
    <property type="term" value="F:transmembrane transporter activity"/>
    <property type="evidence" value="ECO:0007669"/>
    <property type="project" value="InterPro"/>
</dbReference>
<dbReference type="GO" id="GO:0005886">
    <property type="term" value="C:plasma membrane"/>
    <property type="evidence" value="ECO:0007669"/>
    <property type="project" value="UniProtKB-SubCell"/>
</dbReference>
<evidence type="ECO:0000256" key="6">
    <source>
        <dbReference type="ARBA" id="ARBA00022692"/>
    </source>
</evidence>
<name>A0A4Q7M8C3_9BURK</name>
<evidence type="ECO:0000256" key="9">
    <source>
        <dbReference type="ARBA" id="ARBA00023098"/>
    </source>
</evidence>
<dbReference type="PANTHER" id="PTHR30561:SF9">
    <property type="entry name" value="4-AMINO-4-DEOXY-L-ARABINOSE-PHOSPHOUNDECAPRENOL FLIPPASE SUBUNIT ARNF-RELATED"/>
    <property type="match status" value="1"/>
</dbReference>
<evidence type="ECO:0000256" key="10">
    <source>
        <dbReference type="ARBA" id="ARBA00023136"/>
    </source>
</evidence>
<dbReference type="InterPro" id="IPR037185">
    <property type="entry name" value="EmrE-like"/>
</dbReference>
<evidence type="ECO:0000256" key="4">
    <source>
        <dbReference type="ARBA" id="ARBA00022519"/>
    </source>
</evidence>
<evidence type="ECO:0000256" key="8">
    <source>
        <dbReference type="ARBA" id="ARBA00022989"/>
    </source>
</evidence>
<dbReference type="EMBL" id="SGWZ01000008">
    <property type="protein sequence ID" value="RZS63841.1"/>
    <property type="molecule type" value="Genomic_DNA"/>
</dbReference>
<keyword evidence="5" id="KW-0441">Lipid A biosynthesis</keyword>
<evidence type="ECO:0000256" key="5">
    <source>
        <dbReference type="ARBA" id="ARBA00022556"/>
    </source>
</evidence>
<feature type="domain" description="EamA" evidence="12">
    <location>
        <begin position="161"/>
        <end position="295"/>
    </location>
</feature>